<name>A0ABN7Q3Y1_9BURK</name>
<dbReference type="CDD" id="cd02199">
    <property type="entry name" value="YjgF_YER057c_UK114_like_1"/>
    <property type="match status" value="1"/>
</dbReference>
<evidence type="ECO:0000259" key="1">
    <source>
        <dbReference type="Pfam" id="PF14588"/>
    </source>
</evidence>
<protein>
    <recommendedName>
        <fullName evidence="1">Endoribonuclease L-PSP/chorismate mutase-like domain-containing protein</fullName>
    </recommendedName>
</protein>
<comment type="caution">
    <text evidence="2">The sequence shown here is derived from an EMBL/GenBank/DDBJ whole genome shotgun (WGS) entry which is preliminary data.</text>
</comment>
<evidence type="ECO:0000313" key="3">
    <source>
        <dbReference type="Proteomes" id="UP000672657"/>
    </source>
</evidence>
<dbReference type="PANTHER" id="PTHR43760:SF1">
    <property type="entry name" value="ENDORIBONUCLEASE L-PSP_CHORISMATE MUTASE-LIKE DOMAIN-CONTAINING PROTEIN"/>
    <property type="match status" value="1"/>
</dbReference>
<dbReference type="Pfam" id="PF14588">
    <property type="entry name" value="YjgF_endoribonc"/>
    <property type="match status" value="1"/>
</dbReference>
<sequence length="158" mass="16648">MSKTTISGRLRELGLELPETNQPRGAYVPIVRAGDLLFVAGQAPRLNGVLKYAGKVGRDLSIEQGQDAARICALNILGHVASMCDDDIDNIAGLVRVNGVVNCGDDFDAHSKVLDGASELFAAVLGDKGRHARIATGASSLPSQMAVEIEATIQVRPK</sequence>
<feature type="domain" description="Endoribonuclease L-PSP/chorismate mutase-like" evidence="1">
    <location>
        <begin position="9"/>
        <end position="142"/>
    </location>
</feature>
<evidence type="ECO:0000313" key="2">
    <source>
        <dbReference type="EMBL" id="CAG2153199.1"/>
    </source>
</evidence>
<dbReference type="EMBL" id="CAJPVI010000028">
    <property type="protein sequence ID" value="CAG2153199.1"/>
    <property type="molecule type" value="Genomic_DNA"/>
</dbReference>
<dbReference type="InterPro" id="IPR035959">
    <property type="entry name" value="RutC-like_sf"/>
</dbReference>
<proteinExistence type="predicted"/>
<gene>
    <name evidence="2" type="ORF">LMG26411_04352</name>
</gene>
<reference evidence="2 3" key="1">
    <citation type="submission" date="2021-03" db="EMBL/GenBank/DDBJ databases">
        <authorList>
            <person name="Peeters C."/>
        </authorList>
    </citation>
    <scope>NUCLEOTIDE SEQUENCE [LARGE SCALE GENOMIC DNA]</scope>
    <source>
        <strain evidence="2 3">LMG 26411</strain>
    </source>
</reference>
<dbReference type="PANTHER" id="PTHR43760">
    <property type="entry name" value="ENDORIBONUCLEASE-RELATED"/>
    <property type="match status" value="1"/>
</dbReference>
<keyword evidence="3" id="KW-1185">Reference proteome</keyword>
<dbReference type="RefSeq" id="WP_211955338.1">
    <property type="nucleotide sequence ID" value="NZ_CAJPVI010000028.1"/>
</dbReference>
<dbReference type="Proteomes" id="UP000672657">
    <property type="component" value="Unassembled WGS sequence"/>
</dbReference>
<dbReference type="Gene3D" id="3.30.1330.40">
    <property type="entry name" value="RutC-like"/>
    <property type="match status" value="1"/>
</dbReference>
<dbReference type="SUPFAM" id="SSF55298">
    <property type="entry name" value="YjgF-like"/>
    <property type="match status" value="1"/>
</dbReference>
<organism evidence="2 3">
    <name type="scientific">Cupriavidus numazuensis</name>
    <dbReference type="NCBI Taxonomy" id="221992"/>
    <lineage>
        <taxon>Bacteria</taxon>
        <taxon>Pseudomonadati</taxon>
        <taxon>Pseudomonadota</taxon>
        <taxon>Betaproteobacteria</taxon>
        <taxon>Burkholderiales</taxon>
        <taxon>Burkholderiaceae</taxon>
        <taxon>Cupriavidus</taxon>
    </lineage>
</organism>
<dbReference type="InterPro" id="IPR013813">
    <property type="entry name" value="Endoribo_LPSP/chorism_mut-like"/>
</dbReference>
<accession>A0ABN7Q3Y1</accession>